<sequence>MRPLLLVALLALAACGKQGALRPVPPATPPQKPADAIRALTPDEMLKLPPQAIPGRVDDPLLQSQDRPDDRFNLPPPR</sequence>
<name>A0A841L4L4_9SPHN</name>
<dbReference type="AlphaFoldDB" id="A0A841L4L4"/>
<dbReference type="Proteomes" id="UP000538147">
    <property type="component" value="Unassembled WGS sequence"/>
</dbReference>
<evidence type="ECO:0000256" key="1">
    <source>
        <dbReference type="SAM" id="MobiDB-lite"/>
    </source>
</evidence>
<dbReference type="EMBL" id="JACIIV010000003">
    <property type="protein sequence ID" value="MBB6226401.1"/>
    <property type="molecule type" value="Genomic_DNA"/>
</dbReference>
<dbReference type="PROSITE" id="PS51257">
    <property type="entry name" value="PROKAR_LIPOPROTEIN"/>
    <property type="match status" value="1"/>
</dbReference>
<organism evidence="3 4">
    <name type="scientific">Polymorphobacter multimanifer</name>
    <dbReference type="NCBI Taxonomy" id="1070431"/>
    <lineage>
        <taxon>Bacteria</taxon>
        <taxon>Pseudomonadati</taxon>
        <taxon>Pseudomonadota</taxon>
        <taxon>Alphaproteobacteria</taxon>
        <taxon>Sphingomonadales</taxon>
        <taxon>Sphingosinicellaceae</taxon>
        <taxon>Polymorphobacter</taxon>
    </lineage>
</organism>
<accession>A0A841L4L4</accession>
<keyword evidence="3" id="KW-0449">Lipoprotein</keyword>
<reference evidence="3 4" key="1">
    <citation type="submission" date="2020-08" db="EMBL/GenBank/DDBJ databases">
        <title>Genomic Encyclopedia of Type Strains, Phase IV (KMG-IV): sequencing the most valuable type-strain genomes for metagenomic binning, comparative biology and taxonomic classification.</title>
        <authorList>
            <person name="Goeker M."/>
        </authorList>
    </citation>
    <scope>NUCLEOTIDE SEQUENCE [LARGE SCALE GENOMIC DNA]</scope>
    <source>
        <strain evidence="3 4">DSM 102189</strain>
    </source>
</reference>
<feature type="region of interest" description="Disordered" evidence="1">
    <location>
        <begin position="48"/>
        <end position="78"/>
    </location>
</feature>
<feature type="signal peptide" evidence="2">
    <location>
        <begin position="1"/>
        <end position="19"/>
    </location>
</feature>
<evidence type="ECO:0000313" key="3">
    <source>
        <dbReference type="EMBL" id="MBB6226401.1"/>
    </source>
</evidence>
<evidence type="ECO:0000256" key="2">
    <source>
        <dbReference type="SAM" id="SignalP"/>
    </source>
</evidence>
<keyword evidence="2" id="KW-0732">Signal</keyword>
<comment type="caution">
    <text evidence="3">The sequence shown here is derived from an EMBL/GenBank/DDBJ whole genome shotgun (WGS) entry which is preliminary data.</text>
</comment>
<gene>
    <name evidence="3" type="ORF">FHS79_000555</name>
</gene>
<evidence type="ECO:0000313" key="4">
    <source>
        <dbReference type="Proteomes" id="UP000538147"/>
    </source>
</evidence>
<proteinExistence type="predicted"/>
<protein>
    <submittedName>
        <fullName evidence="3">Putative small lipoprotein YifL</fullName>
    </submittedName>
</protein>
<feature type="chain" id="PRO_5032435008" evidence="2">
    <location>
        <begin position="20"/>
        <end position="78"/>
    </location>
</feature>
<keyword evidence="4" id="KW-1185">Reference proteome</keyword>
<dbReference type="RefSeq" id="WP_184195021.1">
    <property type="nucleotide sequence ID" value="NZ_BMOX01000002.1"/>
</dbReference>